<evidence type="ECO:0000256" key="1">
    <source>
        <dbReference type="ARBA" id="ARBA00004123"/>
    </source>
</evidence>
<accession>A0A9W7ZL00</accession>
<sequence>MSTCKFKRADGRSDKQIRPYEMTQALLNRADGSARFTQTPSSVLCAVYGPMEVRIRDEKVDQATIEVHYKPLASVSSIRDRWVEHSIRRVFEGVILTNLNPSTLIRIELQEMSAHGSTLSAAFNAATVALMDAGVPMQTLVASVTCAIDEQDRMFLDPTAEETESASSVHIFAFDTNARDILFSDSIGSFDQAQYEQCYKLCQAAAEKTIEFIRKATTKRLLTQAQQIKSGKA</sequence>
<evidence type="ECO:0000313" key="8">
    <source>
        <dbReference type="EMBL" id="KAJ1910308.1"/>
    </source>
</evidence>
<dbReference type="Gene3D" id="3.30.230.70">
    <property type="entry name" value="GHMP Kinase, N-terminal domain"/>
    <property type="match status" value="1"/>
</dbReference>
<name>A0A9W7ZL00_9FUNG</name>
<comment type="similarity">
    <text evidence="2">Belongs to the RNase PH family.</text>
</comment>
<dbReference type="GO" id="GO:0000176">
    <property type="term" value="C:nuclear exosome (RNase complex)"/>
    <property type="evidence" value="ECO:0007669"/>
    <property type="project" value="TreeGrafter"/>
</dbReference>
<keyword evidence="5" id="KW-0539">Nucleus</keyword>
<dbReference type="Proteomes" id="UP001150569">
    <property type="component" value="Unassembled WGS sequence"/>
</dbReference>
<proteinExistence type="inferred from homology"/>
<dbReference type="CDD" id="cd11372">
    <property type="entry name" value="RNase_PH_RRP46"/>
    <property type="match status" value="1"/>
</dbReference>
<evidence type="ECO:0000256" key="5">
    <source>
        <dbReference type="ARBA" id="ARBA00023242"/>
    </source>
</evidence>
<evidence type="ECO:0000259" key="6">
    <source>
        <dbReference type="Pfam" id="PF01138"/>
    </source>
</evidence>
<comment type="caution">
    <text evidence="8">The sequence shown here is derived from an EMBL/GenBank/DDBJ whole genome shotgun (WGS) entry which is preliminary data.</text>
</comment>
<evidence type="ECO:0000256" key="4">
    <source>
        <dbReference type="ARBA" id="ARBA00022835"/>
    </source>
</evidence>
<dbReference type="PANTHER" id="PTHR11953">
    <property type="entry name" value="EXOSOME COMPLEX COMPONENT"/>
    <property type="match status" value="1"/>
</dbReference>
<evidence type="ECO:0000256" key="2">
    <source>
        <dbReference type="ARBA" id="ARBA00006678"/>
    </source>
</evidence>
<evidence type="ECO:0000259" key="7">
    <source>
        <dbReference type="Pfam" id="PF03725"/>
    </source>
</evidence>
<dbReference type="InterPro" id="IPR036345">
    <property type="entry name" value="ExoRNase_PH_dom2_sf"/>
</dbReference>
<dbReference type="InterPro" id="IPR050080">
    <property type="entry name" value="RNase_PH"/>
</dbReference>
<feature type="domain" description="Exoribonuclease phosphorolytic" evidence="7">
    <location>
        <begin position="140"/>
        <end position="201"/>
    </location>
</feature>
<feature type="domain" description="Exoribonuclease phosphorolytic" evidence="6">
    <location>
        <begin position="16"/>
        <end position="136"/>
    </location>
</feature>
<gene>
    <name evidence="8" type="primary">RRP46_2</name>
    <name evidence="8" type="ORF">IWQ60_010718</name>
</gene>
<evidence type="ECO:0000256" key="3">
    <source>
        <dbReference type="ARBA" id="ARBA00022552"/>
    </source>
</evidence>
<evidence type="ECO:0000313" key="9">
    <source>
        <dbReference type="Proteomes" id="UP001150569"/>
    </source>
</evidence>
<keyword evidence="4" id="KW-0271">Exosome</keyword>
<keyword evidence="9" id="KW-1185">Reference proteome</keyword>
<keyword evidence="3" id="KW-0698">rRNA processing</keyword>
<dbReference type="PANTHER" id="PTHR11953:SF1">
    <property type="entry name" value="EXOSOME COMPLEX COMPONENT RRP46"/>
    <property type="match status" value="1"/>
</dbReference>
<dbReference type="Pfam" id="PF03725">
    <property type="entry name" value="RNase_PH_C"/>
    <property type="match status" value="1"/>
</dbReference>
<dbReference type="OrthoDB" id="27298at2759"/>
<dbReference type="Pfam" id="PF01138">
    <property type="entry name" value="RNase_PH"/>
    <property type="match status" value="1"/>
</dbReference>
<reference evidence="8" key="1">
    <citation type="submission" date="2022-07" db="EMBL/GenBank/DDBJ databases">
        <title>Phylogenomic reconstructions and comparative analyses of Kickxellomycotina fungi.</title>
        <authorList>
            <person name="Reynolds N.K."/>
            <person name="Stajich J.E."/>
            <person name="Barry K."/>
            <person name="Grigoriev I.V."/>
            <person name="Crous P."/>
            <person name="Smith M.E."/>
        </authorList>
    </citation>
    <scope>NUCLEOTIDE SEQUENCE</scope>
    <source>
        <strain evidence="8">RSA 861</strain>
    </source>
</reference>
<dbReference type="GO" id="GO:0000177">
    <property type="term" value="C:cytoplasmic exosome (RNase complex)"/>
    <property type="evidence" value="ECO:0007669"/>
    <property type="project" value="TreeGrafter"/>
</dbReference>
<dbReference type="InterPro" id="IPR020568">
    <property type="entry name" value="Ribosomal_Su5_D2-typ_SF"/>
</dbReference>
<dbReference type="EMBL" id="JANBPT010001068">
    <property type="protein sequence ID" value="KAJ1910308.1"/>
    <property type="molecule type" value="Genomic_DNA"/>
</dbReference>
<dbReference type="GO" id="GO:0003723">
    <property type="term" value="F:RNA binding"/>
    <property type="evidence" value="ECO:0007669"/>
    <property type="project" value="TreeGrafter"/>
</dbReference>
<organism evidence="8 9">
    <name type="scientific">Tieghemiomyces parasiticus</name>
    <dbReference type="NCBI Taxonomy" id="78921"/>
    <lineage>
        <taxon>Eukaryota</taxon>
        <taxon>Fungi</taxon>
        <taxon>Fungi incertae sedis</taxon>
        <taxon>Zoopagomycota</taxon>
        <taxon>Kickxellomycotina</taxon>
        <taxon>Dimargaritomycetes</taxon>
        <taxon>Dimargaritales</taxon>
        <taxon>Dimargaritaceae</taxon>
        <taxon>Tieghemiomyces</taxon>
    </lineage>
</organism>
<dbReference type="AlphaFoldDB" id="A0A9W7ZL00"/>
<dbReference type="GO" id="GO:0005730">
    <property type="term" value="C:nucleolus"/>
    <property type="evidence" value="ECO:0007669"/>
    <property type="project" value="TreeGrafter"/>
</dbReference>
<dbReference type="GO" id="GO:0071028">
    <property type="term" value="P:nuclear mRNA surveillance"/>
    <property type="evidence" value="ECO:0007669"/>
    <property type="project" value="TreeGrafter"/>
</dbReference>
<dbReference type="GO" id="GO:0016075">
    <property type="term" value="P:rRNA catabolic process"/>
    <property type="evidence" value="ECO:0007669"/>
    <property type="project" value="TreeGrafter"/>
</dbReference>
<dbReference type="InterPro" id="IPR001247">
    <property type="entry name" value="ExoRNase_PH_dom1"/>
</dbReference>
<dbReference type="GO" id="GO:0071051">
    <property type="term" value="P:poly(A)-dependent snoRNA 3'-end processing"/>
    <property type="evidence" value="ECO:0007669"/>
    <property type="project" value="TreeGrafter"/>
</dbReference>
<dbReference type="GO" id="GO:0006364">
    <property type="term" value="P:rRNA processing"/>
    <property type="evidence" value="ECO:0007669"/>
    <property type="project" value="UniProtKB-KW"/>
</dbReference>
<dbReference type="SUPFAM" id="SSF55666">
    <property type="entry name" value="Ribonuclease PH domain 2-like"/>
    <property type="match status" value="1"/>
</dbReference>
<dbReference type="GO" id="GO:0034475">
    <property type="term" value="P:U4 snRNA 3'-end processing"/>
    <property type="evidence" value="ECO:0007669"/>
    <property type="project" value="TreeGrafter"/>
</dbReference>
<dbReference type="SUPFAM" id="SSF54211">
    <property type="entry name" value="Ribosomal protein S5 domain 2-like"/>
    <property type="match status" value="1"/>
</dbReference>
<dbReference type="InterPro" id="IPR015847">
    <property type="entry name" value="ExoRNase_PH_dom2"/>
</dbReference>
<dbReference type="InterPro" id="IPR027408">
    <property type="entry name" value="PNPase/RNase_PH_dom_sf"/>
</dbReference>
<comment type="subcellular location">
    <subcellularLocation>
        <location evidence="1">Nucleus</location>
    </subcellularLocation>
</comment>
<protein>
    <submittedName>
        <fullName evidence="8">Exosome non-catalytic core subunit rrp46</fullName>
    </submittedName>
</protein>